<gene>
    <name evidence="1" type="ORF">SLEP1_g24631</name>
</gene>
<name>A0AAV5JG87_9ROSI</name>
<dbReference type="EMBL" id="BPVZ01000039">
    <property type="protein sequence ID" value="GKV13644.1"/>
    <property type="molecule type" value="Genomic_DNA"/>
</dbReference>
<accession>A0AAV5JG87</accession>
<evidence type="ECO:0000313" key="2">
    <source>
        <dbReference type="Proteomes" id="UP001054252"/>
    </source>
</evidence>
<proteinExistence type="predicted"/>
<sequence length="47" mass="5655">MISSPVFVGLHSRQLRFWLLEKYWCCCGLELWGRVSCFMRSEVSNLW</sequence>
<reference evidence="1 2" key="1">
    <citation type="journal article" date="2021" name="Commun. Biol.">
        <title>The genome of Shorea leprosula (Dipterocarpaceae) highlights the ecological relevance of drought in aseasonal tropical rainforests.</title>
        <authorList>
            <person name="Ng K.K.S."/>
            <person name="Kobayashi M.J."/>
            <person name="Fawcett J.A."/>
            <person name="Hatakeyama M."/>
            <person name="Paape T."/>
            <person name="Ng C.H."/>
            <person name="Ang C.C."/>
            <person name="Tnah L.H."/>
            <person name="Lee C.T."/>
            <person name="Nishiyama T."/>
            <person name="Sese J."/>
            <person name="O'Brien M.J."/>
            <person name="Copetti D."/>
            <person name="Mohd Noor M.I."/>
            <person name="Ong R.C."/>
            <person name="Putra M."/>
            <person name="Sireger I.Z."/>
            <person name="Indrioko S."/>
            <person name="Kosugi Y."/>
            <person name="Izuno A."/>
            <person name="Isagi Y."/>
            <person name="Lee S.L."/>
            <person name="Shimizu K.K."/>
        </authorList>
    </citation>
    <scope>NUCLEOTIDE SEQUENCE [LARGE SCALE GENOMIC DNA]</scope>
    <source>
        <strain evidence="1">214</strain>
    </source>
</reference>
<dbReference type="AlphaFoldDB" id="A0AAV5JG87"/>
<dbReference type="Proteomes" id="UP001054252">
    <property type="component" value="Unassembled WGS sequence"/>
</dbReference>
<comment type="caution">
    <text evidence="1">The sequence shown here is derived from an EMBL/GenBank/DDBJ whole genome shotgun (WGS) entry which is preliminary data.</text>
</comment>
<organism evidence="1 2">
    <name type="scientific">Rubroshorea leprosula</name>
    <dbReference type="NCBI Taxonomy" id="152421"/>
    <lineage>
        <taxon>Eukaryota</taxon>
        <taxon>Viridiplantae</taxon>
        <taxon>Streptophyta</taxon>
        <taxon>Embryophyta</taxon>
        <taxon>Tracheophyta</taxon>
        <taxon>Spermatophyta</taxon>
        <taxon>Magnoliopsida</taxon>
        <taxon>eudicotyledons</taxon>
        <taxon>Gunneridae</taxon>
        <taxon>Pentapetalae</taxon>
        <taxon>rosids</taxon>
        <taxon>malvids</taxon>
        <taxon>Malvales</taxon>
        <taxon>Dipterocarpaceae</taxon>
        <taxon>Rubroshorea</taxon>
    </lineage>
</organism>
<keyword evidence="2" id="KW-1185">Reference proteome</keyword>
<protein>
    <submittedName>
        <fullName evidence="1">Uncharacterized protein</fullName>
    </submittedName>
</protein>
<evidence type="ECO:0000313" key="1">
    <source>
        <dbReference type="EMBL" id="GKV13644.1"/>
    </source>
</evidence>